<feature type="domain" description="TonB-dependent receptor-like beta-barrel" evidence="13">
    <location>
        <begin position="299"/>
        <end position="814"/>
    </location>
</feature>
<evidence type="ECO:0000256" key="10">
    <source>
        <dbReference type="PROSITE-ProRule" id="PRU01360"/>
    </source>
</evidence>
<gene>
    <name evidence="15" type="ORF">C2I19_13645</name>
</gene>
<dbReference type="InterPro" id="IPR037066">
    <property type="entry name" value="Plug_dom_sf"/>
</dbReference>
<feature type="signal peptide" evidence="12">
    <location>
        <begin position="1"/>
        <end position="26"/>
    </location>
</feature>
<evidence type="ECO:0000256" key="9">
    <source>
        <dbReference type="ARBA" id="ARBA00023237"/>
    </source>
</evidence>
<proteinExistence type="inferred from homology"/>
<dbReference type="OrthoDB" id="8530571at2"/>
<organism evidence="15 16">
    <name type="scientific">Chromobacterium alticapitis</name>
    <dbReference type="NCBI Taxonomy" id="2073169"/>
    <lineage>
        <taxon>Bacteria</taxon>
        <taxon>Pseudomonadati</taxon>
        <taxon>Pseudomonadota</taxon>
        <taxon>Betaproteobacteria</taxon>
        <taxon>Neisseriales</taxon>
        <taxon>Chromobacteriaceae</taxon>
        <taxon>Chromobacterium</taxon>
    </lineage>
</organism>
<dbReference type="InterPro" id="IPR012910">
    <property type="entry name" value="Plug_dom"/>
</dbReference>
<evidence type="ECO:0000256" key="4">
    <source>
        <dbReference type="ARBA" id="ARBA00022452"/>
    </source>
</evidence>
<evidence type="ECO:0000259" key="14">
    <source>
        <dbReference type="Pfam" id="PF07715"/>
    </source>
</evidence>
<comment type="caution">
    <text evidence="15">The sequence shown here is derived from an EMBL/GenBank/DDBJ whole genome shotgun (WGS) entry which is preliminary data.</text>
</comment>
<dbReference type="Proteomes" id="UP000237082">
    <property type="component" value="Unassembled WGS sequence"/>
</dbReference>
<comment type="subcellular location">
    <subcellularLocation>
        <location evidence="1 10">Cell outer membrane</location>
        <topology evidence="1 10">Multi-pass membrane protein</topology>
    </subcellularLocation>
</comment>
<dbReference type="InterPro" id="IPR036942">
    <property type="entry name" value="Beta-barrel_TonB_sf"/>
</dbReference>
<protein>
    <submittedName>
        <fullName evidence="15">TonB-dependent receptor</fullName>
    </submittedName>
</protein>
<sequence>MNYKRKTLVVALSLIGSVGYMPFAHADSDSSGTLDRVEITGSNIKHSIKKEQASPVTVVSTSDLAKQGITTVEQVVNSLSSNQSSQGSSQAAGSATGGASFADMRGLGQQYTLVLLDGRRLPTNPFDGTAVDLNAIPLAAIDRVEVLRDGASAIYGTDAIGGVINFITKKTAQGLSIGGDLSVPQHSGGKSRSVNASYGYGNLASDGFNVFGALSYQKTDRIMTMDRKFASTVNSDTSTSSNTFPSNVRLPNGTWANNTCLPPYSVASGNRCIEYPGLFMGITPDVEQVSGFGKGAMRIGDNHELSLTYSITRTKNTSYIAPDPTAYDSSPGHPILPGGGQLWSRSVPLGDRVDQAVTTTQNLQLSMEGLIAGWDYKAGLGHGENYVTDTLVSGWVSGSAIQADINNNTFNPFDQSYANWAQLSRSGQISEAKTTLDSADFKVSNELTQLAGGPLGVAFGSEYRRESMYHNYNYGLSKDVLGTGQSFATNASGSRDIYALSAEMNLPLIKNFEAQLAARYDHYSDAGGSLNPKVAFRYQPDPKVMFRASASTGFRAPSLYQLYSPFNVSLTGGKGTDPIYCPGGAQQPGAGPNACVPDQYRLGNSGSSNLKPEKASSMSIGMVLEPVKNLTASVDLWWSMIHDTVGQLPWTTITDPNNAARFANLYVRDPVTNDYKYINLPYQNLGSLSTAGLDFKFSWQLPATHYGIFTIGLDGTYTSKYLQDYGDGLGYQSALGQYNTAASQPAIFRWQHELTLGWNHGAFSGVLSQSYKSGYTDANPNGQTNMVNTYSVWNLSGTYVWNKKVSVTLGVKNLFDQNPPYSNQQDVFQQGYDPRVSDPTGRAYFLKANYKM</sequence>
<dbReference type="EMBL" id="PQWB01000052">
    <property type="protein sequence ID" value="POZ61440.1"/>
    <property type="molecule type" value="Genomic_DNA"/>
</dbReference>
<keyword evidence="9 10" id="KW-0998">Cell outer membrane</keyword>
<keyword evidence="7 10" id="KW-0472">Membrane</keyword>
<dbReference type="RefSeq" id="WP_103903248.1">
    <property type="nucleotide sequence ID" value="NZ_PQWB01000052.1"/>
</dbReference>
<name>A0A2S5DEB1_9NEIS</name>
<dbReference type="Pfam" id="PF07715">
    <property type="entry name" value="Plug"/>
    <property type="match status" value="1"/>
</dbReference>
<dbReference type="Gene3D" id="2.170.130.10">
    <property type="entry name" value="TonB-dependent receptor, plug domain"/>
    <property type="match status" value="1"/>
</dbReference>
<evidence type="ECO:0000256" key="8">
    <source>
        <dbReference type="ARBA" id="ARBA00023170"/>
    </source>
</evidence>
<keyword evidence="3 10" id="KW-0813">Transport</keyword>
<reference evidence="16" key="1">
    <citation type="submission" date="2018-02" db="EMBL/GenBank/DDBJ databases">
        <authorList>
            <person name="O'Hara-Hanley K."/>
            <person name="Soby S."/>
        </authorList>
    </citation>
    <scope>NUCLEOTIDE SEQUENCE [LARGE SCALE GENOMIC DNA]</scope>
    <source>
        <strain evidence="16">MWU14-2602</strain>
    </source>
</reference>
<feature type="chain" id="PRO_5015577454" evidence="12">
    <location>
        <begin position="27"/>
        <end position="852"/>
    </location>
</feature>
<dbReference type="InterPro" id="IPR039426">
    <property type="entry name" value="TonB-dep_rcpt-like"/>
</dbReference>
<evidence type="ECO:0000256" key="1">
    <source>
        <dbReference type="ARBA" id="ARBA00004571"/>
    </source>
</evidence>
<keyword evidence="16" id="KW-1185">Reference proteome</keyword>
<dbReference type="PROSITE" id="PS52016">
    <property type="entry name" value="TONB_DEPENDENT_REC_3"/>
    <property type="match status" value="1"/>
</dbReference>
<evidence type="ECO:0000313" key="15">
    <source>
        <dbReference type="EMBL" id="POZ61440.1"/>
    </source>
</evidence>
<dbReference type="PANTHER" id="PTHR47234">
    <property type="match status" value="1"/>
</dbReference>
<dbReference type="PANTHER" id="PTHR47234:SF2">
    <property type="entry name" value="TONB-DEPENDENT RECEPTOR"/>
    <property type="match status" value="1"/>
</dbReference>
<feature type="domain" description="TonB-dependent receptor plug" evidence="14">
    <location>
        <begin position="49"/>
        <end position="163"/>
    </location>
</feature>
<dbReference type="InterPro" id="IPR018247">
    <property type="entry name" value="EF_Hand_1_Ca_BS"/>
</dbReference>
<dbReference type="GO" id="GO:0009279">
    <property type="term" value="C:cell outer membrane"/>
    <property type="evidence" value="ECO:0007669"/>
    <property type="project" value="UniProtKB-SubCell"/>
</dbReference>
<evidence type="ECO:0000256" key="3">
    <source>
        <dbReference type="ARBA" id="ARBA00022448"/>
    </source>
</evidence>
<keyword evidence="8 15" id="KW-0675">Receptor</keyword>
<keyword evidence="5 10" id="KW-0812">Transmembrane</keyword>
<dbReference type="CDD" id="cd01347">
    <property type="entry name" value="ligand_gated_channel"/>
    <property type="match status" value="1"/>
</dbReference>
<dbReference type="PROSITE" id="PS00018">
    <property type="entry name" value="EF_HAND_1"/>
    <property type="match status" value="1"/>
</dbReference>
<evidence type="ECO:0000259" key="13">
    <source>
        <dbReference type="Pfam" id="PF00593"/>
    </source>
</evidence>
<dbReference type="AlphaFoldDB" id="A0A2S5DEB1"/>
<evidence type="ECO:0000256" key="7">
    <source>
        <dbReference type="ARBA" id="ARBA00023136"/>
    </source>
</evidence>
<dbReference type="Pfam" id="PF00593">
    <property type="entry name" value="TonB_dep_Rec_b-barrel"/>
    <property type="match status" value="1"/>
</dbReference>
<evidence type="ECO:0000256" key="11">
    <source>
        <dbReference type="RuleBase" id="RU003357"/>
    </source>
</evidence>
<comment type="similarity">
    <text evidence="2 10 11">Belongs to the TonB-dependent receptor family.</text>
</comment>
<accession>A0A2S5DEB1</accession>
<evidence type="ECO:0000256" key="5">
    <source>
        <dbReference type="ARBA" id="ARBA00022692"/>
    </source>
</evidence>
<dbReference type="Gene3D" id="2.40.170.20">
    <property type="entry name" value="TonB-dependent receptor, beta-barrel domain"/>
    <property type="match status" value="1"/>
</dbReference>
<dbReference type="InterPro" id="IPR000531">
    <property type="entry name" value="Beta-barrel_TonB"/>
</dbReference>
<evidence type="ECO:0000313" key="16">
    <source>
        <dbReference type="Proteomes" id="UP000237082"/>
    </source>
</evidence>
<keyword evidence="12" id="KW-0732">Signal</keyword>
<evidence type="ECO:0000256" key="2">
    <source>
        <dbReference type="ARBA" id="ARBA00009810"/>
    </source>
</evidence>
<keyword evidence="4 10" id="KW-1134">Transmembrane beta strand</keyword>
<evidence type="ECO:0000256" key="12">
    <source>
        <dbReference type="SAM" id="SignalP"/>
    </source>
</evidence>
<dbReference type="SUPFAM" id="SSF56935">
    <property type="entry name" value="Porins"/>
    <property type="match status" value="1"/>
</dbReference>
<evidence type="ECO:0000256" key="6">
    <source>
        <dbReference type="ARBA" id="ARBA00023077"/>
    </source>
</evidence>
<keyword evidence="6 11" id="KW-0798">TonB box</keyword>